<dbReference type="SUPFAM" id="SSF51445">
    <property type="entry name" value="(Trans)glycosidases"/>
    <property type="match status" value="1"/>
</dbReference>
<evidence type="ECO:0000256" key="5">
    <source>
        <dbReference type="ARBA" id="ARBA00022523"/>
    </source>
</evidence>
<evidence type="ECO:0000259" key="14">
    <source>
        <dbReference type="PROSITE" id="PS50228"/>
    </source>
</evidence>
<reference evidence="15" key="1">
    <citation type="submission" date="2024-10" db="EMBL/GenBank/DDBJ databases">
        <authorList>
            <person name="Ryan C."/>
        </authorList>
    </citation>
    <scope>NUCLEOTIDE SEQUENCE [LARGE SCALE GENOMIC DNA]</scope>
</reference>
<dbReference type="Pfam" id="PF02140">
    <property type="entry name" value="SUEL_Lectin"/>
    <property type="match status" value="1"/>
</dbReference>
<dbReference type="Pfam" id="PF17834">
    <property type="entry name" value="GHD"/>
    <property type="match status" value="1"/>
</dbReference>
<keyword evidence="16" id="KW-1185">Reference proteome</keyword>
<dbReference type="InterPro" id="IPR031330">
    <property type="entry name" value="Gly_Hdrlase_35_cat"/>
</dbReference>
<dbReference type="Pfam" id="PF21467">
    <property type="entry name" value="BetaGal_gal-bd"/>
    <property type="match status" value="1"/>
</dbReference>
<sequence>MTGGATVAVVMMVLAALAALASAGRAWGTEEARGNKTAARREVTYDGRALILDGSRRMLFSGDMHYPRSTPEMWPGLIAKAKKGGLDVIQTYVFWNAHEPVQGQYNFDGRYDLVKFIREIHAQGLYVSLRVGPFVESEWKYGGLPFWLRGIPNITFRCDNEPFKRHMQNFVTKIVNLMRDEHLFYPQGGPIIISQIENEYKLVEAAFHSKGPSYVHWAAAMAINLQTGVPWMMCKQDDAPDPIINTCNGLICGETFLGPNSPNKPALWTENWTSRYPVYGQDQRYRSAADLAFAVALFIARKKGSFVNYYMYHGGTNFGRFASSYVTTSYYDGAPLDEYGKINMATDMGLIWQPTWAHLRELHAAVKQSAEPLLWGTYSNHSFGQQQEGHVFATESECVAFLINFDKHKISTIKFGEEVFQLAPKSISILSQCRELVFETGKINVQHGLRTAQVVQSLNHVDRWKIFKEPIPTVPSKISHGGNQLYEHLSTTKDETDYLWYLTTYNYRRNGNGQLVLHVEAHAHILHAFINNDYVGLVHGSHDQRGNIVLKEPISLREGRNFISLLCVMDSGAYMERRVFGVRKVSIKRRQQRPHFMDNEMWKHQVGLSGEINKIYTPEGSTRAEWTALDRSMHLPLIWYKTTFDTPWGNDPVTLNLSSMGKGEVWINGESIGRYWVSFKTPSGQPSQSLYHIPQYFLKTGDNLLVLMEEIGGDPLQITVNTMSIARVYGNVSEFSTPSLLSRENHPSVHLRCQKGKRITDIEFASYGNPVEDCRESGQSCHGSCHAEMSEFIVKNACLGRRKCVVPVRAAKFGGDPCPGIAKSLSVVAICG</sequence>
<keyword evidence="9" id="KW-0325">Glycoprotein</keyword>
<keyword evidence="5" id="KW-0052">Apoplast</keyword>
<organism evidence="15 16">
    <name type="scientific">Urochloa decumbens</name>
    <dbReference type="NCBI Taxonomy" id="240449"/>
    <lineage>
        <taxon>Eukaryota</taxon>
        <taxon>Viridiplantae</taxon>
        <taxon>Streptophyta</taxon>
        <taxon>Embryophyta</taxon>
        <taxon>Tracheophyta</taxon>
        <taxon>Spermatophyta</taxon>
        <taxon>Magnoliopsida</taxon>
        <taxon>Liliopsida</taxon>
        <taxon>Poales</taxon>
        <taxon>Poaceae</taxon>
        <taxon>PACMAD clade</taxon>
        <taxon>Panicoideae</taxon>
        <taxon>Panicodae</taxon>
        <taxon>Paniceae</taxon>
        <taxon>Melinidinae</taxon>
        <taxon>Urochloa</taxon>
    </lineage>
</organism>
<evidence type="ECO:0000256" key="8">
    <source>
        <dbReference type="ARBA" id="ARBA00022801"/>
    </source>
</evidence>
<dbReference type="Gene3D" id="3.20.20.80">
    <property type="entry name" value="Glycosidases"/>
    <property type="match status" value="1"/>
</dbReference>
<dbReference type="FunFam" id="2.60.120.260:FF:000050">
    <property type="entry name" value="Beta-galactosidase"/>
    <property type="match status" value="1"/>
</dbReference>
<feature type="chain" id="PRO_5044891635" description="Beta-galactosidase" evidence="13">
    <location>
        <begin position="24"/>
        <end position="832"/>
    </location>
</feature>
<accession>A0ABC9A3U3</accession>
<comment type="subcellular location">
    <subcellularLocation>
        <location evidence="2">Secreted</location>
        <location evidence="2">Extracellular space</location>
        <location evidence="2">Apoplast</location>
    </subcellularLocation>
</comment>
<dbReference type="CDD" id="cd22842">
    <property type="entry name" value="Gal_Rha_Lectin_BGal"/>
    <property type="match status" value="1"/>
</dbReference>
<feature type="signal peptide" evidence="13">
    <location>
        <begin position="1"/>
        <end position="23"/>
    </location>
</feature>
<name>A0ABC9A3U3_9POAL</name>
<dbReference type="GO" id="GO:0048046">
    <property type="term" value="C:apoplast"/>
    <property type="evidence" value="ECO:0007669"/>
    <property type="project" value="UniProtKB-SubCell"/>
</dbReference>
<dbReference type="AlphaFoldDB" id="A0ABC9A3U3"/>
<dbReference type="InterPro" id="IPR048913">
    <property type="entry name" value="BetaGal_gal-bd"/>
</dbReference>
<protein>
    <recommendedName>
        <fullName evidence="4 11">Beta-galactosidase</fullName>
        <ecNumber evidence="4 11">3.2.1.23</ecNumber>
    </recommendedName>
</protein>
<dbReference type="PROSITE" id="PS50228">
    <property type="entry name" value="SUEL_LECTIN"/>
    <property type="match status" value="1"/>
</dbReference>
<evidence type="ECO:0000256" key="1">
    <source>
        <dbReference type="ARBA" id="ARBA00001412"/>
    </source>
</evidence>
<gene>
    <name evidence="15" type="ORF">URODEC1_LOCUS51544</name>
</gene>
<dbReference type="FunFam" id="3.20.20.80:FF:000098">
    <property type="entry name" value="Beta-galactosidase"/>
    <property type="match status" value="1"/>
</dbReference>
<dbReference type="InterPro" id="IPR043159">
    <property type="entry name" value="Lectin_gal-bd_sf"/>
</dbReference>
<dbReference type="SUPFAM" id="SSF49785">
    <property type="entry name" value="Galactose-binding domain-like"/>
    <property type="match status" value="2"/>
</dbReference>
<keyword evidence="10 11" id="KW-0326">Glycosidase</keyword>
<dbReference type="Gene3D" id="2.60.120.740">
    <property type="match status" value="1"/>
</dbReference>
<evidence type="ECO:0000256" key="13">
    <source>
        <dbReference type="SAM" id="SignalP"/>
    </source>
</evidence>
<dbReference type="InterPro" id="IPR001944">
    <property type="entry name" value="Glycoside_Hdrlase_35"/>
</dbReference>
<dbReference type="Gene3D" id="2.60.120.260">
    <property type="entry name" value="Galactose-binding domain-like"/>
    <property type="match status" value="1"/>
</dbReference>
<evidence type="ECO:0000256" key="11">
    <source>
        <dbReference type="RuleBase" id="RU000675"/>
    </source>
</evidence>
<evidence type="ECO:0000256" key="7">
    <source>
        <dbReference type="ARBA" id="ARBA00022729"/>
    </source>
</evidence>
<keyword evidence="7 13" id="KW-0732">Signal</keyword>
<evidence type="ECO:0000256" key="2">
    <source>
        <dbReference type="ARBA" id="ARBA00004271"/>
    </source>
</evidence>
<evidence type="ECO:0000256" key="6">
    <source>
        <dbReference type="ARBA" id="ARBA00022525"/>
    </source>
</evidence>
<dbReference type="PROSITE" id="PS01182">
    <property type="entry name" value="GLYCOSYL_HYDROL_F35"/>
    <property type="match status" value="1"/>
</dbReference>
<dbReference type="PANTHER" id="PTHR23421">
    <property type="entry name" value="BETA-GALACTOSIDASE RELATED"/>
    <property type="match status" value="1"/>
</dbReference>
<dbReference type="InterPro" id="IPR000922">
    <property type="entry name" value="Lectin_gal-bd_dom"/>
</dbReference>
<keyword evidence="6" id="KW-0964">Secreted</keyword>
<dbReference type="InterPro" id="IPR041392">
    <property type="entry name" value="GHD"/>
</dbReference>
<evidence type="ECO:0000256" key="12">
    <source>
        <dbReference type="RuleBase" id="RU003679"/>
    </source>
</evidence>
<evidence type="ECO:0000313" key="15">
    <source>
        <dbReference type="EMBL" id="CAL4972883.1"/>
    </source>
</evidence>
<keyword evidence="8 11" id="KW-0378">Hydrolase</keyword>
<evidence type="ECO:0000256" key="3">
    <source>
        <dbReference type="ARBA" id="ARBA00009809"/>
    </source>
</evidence>
<feature type="domain" description="SUEL-type lectin" evidence="14">
    <location>
        <begin position="743"/>
        <end position="832"/>
    </location>
</feature>
<dbReference type="InterPro" id="IPR008979">
    <property type="entry name" value="Galactose-bd-like_sf"/>
</dbReference>
<dbReference type="Proteomes" id="UP001497457">
    <property type="component" value="Chromosome 20rd"/>
</dbReference>
<evidence type="ECO:0000256" key="4">
    <source>
        <dbReference type="ARBA" id="ARBA00012756"/>
    </source>
</evidence>
<dbReference type="EC" id="3.2.1.23" evidence="4 11"/>
<dbReference type="InterPro" id="IPR019801">
    <property type="entry name" value="Glyco_hydro_35_CS"/>
</dbReference>
<comment type="catalytic activity">
    <reaction evidence="1 11">
        <text>Hydrolysis of terminal non-reducing beta-D-galactose residues in beta-D-galactosides.</text>
        <dbReference type="EC" id="3.2.1.23"/>
    </reaction>
</comment>
<proteinExistence type="inferred from homology"/>
<comment type="similarity">
    <text evidence="3 12">Belongs to the glycosyl hydrolase 35 family.</text>
</comment>
<dbReference type="EMBL" id="OZ075130">
    <property type="protein sequence ID" value="CAL4972883.1"/>
    <property type="molecule type" value="Genomic_DNA"/>
</dbReference>
<evidence type="ECO:0000256" key="10">
    <source>
        <dbReference type="ARBA" id="ARBA00023295"/>
    </source>
</evidence>
<evidence type="ECO:0000313" key="16">
    <source>
        <dbReference type="Proteomes" id="UP001497457"/>
    </source>
</evidence>
<dbReference type="GO" id="GO:0004565">
    <property type="term" value="F:beta-galactosidase activity"/>
    <property type="evidence" value="ECO:0007669"/>
    <property type="project" value="UniProtKB-EC"/>
</dbReference>
<dbReference type="PRINTS" id="PR00742">
    <property type="entry name" value="GLHYDRLASE35"/>
</dbReference>
<evidence type="ECO:0000256" key="9">
    <source>
        <dbReference type="ARBA" id="ARBA00023180"/>
    </source>
</evidence>
<dbReference type="InterPro" id="IPR017853">
    <property type="entry name" value="GH"/>
</dbReference>
<dbReference type="Pfam" id="PF01301">
    <property type="entry name" value="Glyco_hydro_35"/>
    <property type="match status" value="1"/>
</dbReference>